<accession>A0AC34FRY6</accession>
<name>A0AC34FRY6_9BILA</name>
<organism evidence="1 2">
    <name type="scientific">Panagrolaimus sp. ES5</name>
    <dbReference type="NCBI Taxonomy" id="591445"/>
    <lineage>
        <taxon>Eukaryota</taxon>
        <taxon>Metazoa</taxon>
        <taxon>Ecdysozoa</taxon>
        <taxon>Nematoda</taxon>
        <taxon>Chromadorea</taxon>
        <taxon>Rhabditida</taxon>
        <taxon>Tylenchina</taxon>
        <taxon>Panagrolaimomorpha</taxon>
        <taxon>Panagrolaimoidea</taxon>
        <taxon>Panagrolaimidae</taxon>
        <taxon>Panagrolaimus</taxon>
    </lineage>
</organism>
<reference evidence="2" key="1">
    <citation type="submission" date="2022-11" db="UniProtKB">
        <authorList>
            <consortium name="WormBaseParasite"/>
        </authorList>
    </citation>
    <scope>IDENTIFICATION</scope>
</reference>
<dbReference type="Proteomes" id="UP000887579">
    <property type="component" value="Unplaced"/>
</dbReference>
<protein>
    <submittedName>
        <fullName evidence="2">Bursicon</fullName>
    </submittedName>
</protein>
<dbReference type="WBParaSite" id="ES5_v2.g20194.t1">
    <property type="protein sequence ID" value="ES5_v2.g20194.t1"/>
    <property type="gene ID" value="ES5_v2.g20194"/>
</dbReference>
<evidence type="ECO:0000313" key="2">
    <source>
        <dbReference type="WBParaSite" id="ES5_v2.g20194.t1"/>
    </source>
</evidence>
<evidence type="ECO:0000313" key="1">
    <source>
        <dbReference type="Proteomes" id="UP000887579"/>
    </source>
</evidence>
<sequence>MRGRLSLFILPIIVLHLFILVTLTYSRPSKIALFYSNNNKNIDWKSVERVSRSLTSDEMKESQKKEKQEKYQIAVVSKEIIDENDNVDNNVIKENRRKEYVEVETNLSPAVIKEYGKQTFDLLRTSNDLPEVIIDPPLKTDQMRYNEWEHRHHKKHKEHQKAPEWFNNRKNDTEVHGCVASPFSQRIHFADCETKYILNRYCHGACASIYIPELRSKKLKAVFSNCLVCRPAEVEHIQVRLECSNGPIVRDVMRVKRCECQEINAPLPS</sequence>
<proteinExistence type="predicted"/>